<gene>
    <name evidence="3" type="primary">mkrn2os.1</name>
</gene>
<sequence>MENIVRFEHCGELIYTFTHREDTRSSAEEPGGTGSGPAGVPSGRCPLCGDRLSFRLLDAPVAVPCPFSNGHETPCAFLLSSRSGPTSISEQNDSELHVGISNSEGVVFSYTESGVQRQQQSWEKSLTIPLITPSNHPSVPLITPSNHPSPVVVTPSNHPSPPLLPGSVVRSWDRRLETFSSQDRWTTDRFSEEGEFGSCCYGFALSFINEVRRSEVMEVISQNTFTLGCVLPTIQRSSKYLSLYDHIRHHGYYLSTTA</sequence>
<accession>A0A8C5C281</accession>
<proteinExistence type="predicted"/>
<reference evidence="3" key="1">
    <citation type="submission" date="2025-08" db="UniProtKB">
        <authorList>
            <consortium name="Ensembl"/>
        </authorList>
    </citation>
    <scope>IDENTIFICATION</scope>
</reference>
<dbReference type="InterPro" id="IPR032016">
    <property type="entry name" value="MKRN2OS-like"/>
</dbReference>
<evidence type="ECO:0000256" key="1">
    <source>
        <dbReference type="SAM" id="MobiDB-lite"/>
    </source>
</evidence>
<dbReference type="InterPro" id="IPR053921">
    <property type="entry name" value="MKRN2OS-like_C"/>
</dbReference>
<evidence type="ECO:0000313" key="3">
    <source>
        <dbReference type="Ensembl" id="ENSGMOP00000052188.1"/>
    </source>
</evidence>
<dbReference type="GeneTree" id="ENSGT00390000003839"/>
<dbReference type="PANTHER" id="PTHR33963:SF2">
    <property type="entry name" value="MKRN2 OPPOSITE STRAND PROTEIN"/>
    <property type="match status" value="1"/>
</dbReference>
<name>A0A8C5C281_GADMO</name>
<dbReference type="Ensembl" id="ENSGMOT00000027502.1">
    <property type="protein sequence ID" value="ENSGMOP00000052188.1"/>
    <property type="gene ID" value="ENSGMOG00000035527.1"/>
</dbReference>
<feature type="region of interest" description="Disordered" evidence="1">
    <location>
        <begin position="21"/>
        <end position="42"/>
    </location>
</feature>
<protein>
    <submittedName>
        <fullName evidence="3">MKRN2 opposite strand, tandem duplicate 1</fullName>
    </submittedName>
</protein>
<feature type="domain" description="MKRN2 opposite strand protein-like C-terminal" evidence="2">
    <location>
        <begin position="60"/>
        <end position="131"/>
    </location>
</feature>
<feature type="domain" description="MKRN2 opposite strand protein-like C-terminal" evidence="2">
    <location>
        <begin position="168"/>
        <end position="247"/>
    </location>
</feature>
<evidence type="ECO:0000313" key="4">
    <source>
        <dbReference type="Proteomes" id="UP000694546"/>
    </source>
</evidence>
<evidence type="ECO:0000259" key="2">
    <source>
        <dbReference type="Pfam" id="PF16044"/>
    </source>
</evidence>
<dbReference type="OrthoDB" id="10065749at2759"/>
<dbReference type="AlphaFoldDB" id="A0A8C5C281"/>
<keyword evidence="4" id="KW-1185">Reference proteome</keyword>
<dbReference type="OMA" id="KGLVYNY"/>
<dbReference type="Pfam" id="PF16044">
    <property type="entry name" value="DUF4796_C"/>
    <property type="match status" value="2"/>
</dbReference>
<dbReference type="Proteomes" id="UP000694546">
    <property type="component" value="Chromosome 13"/>
</dbReference>
<dbReference type="PANTHER" id="PTHR33963">
    <property type="entry name" value="MKRN2 OPPOSITE STRAND PROTEIN"/>
    <property type="match status" value="1"/>
</dbReference>
<reference evidence="3" key="2">
    <citation type="submission" date="2025-09" db="UniProtKB">
        <authorList>
            <consortium name="Ensembl"/>
        </authorList>
    </citation>
    <scope>IDENTIFICATION</scope>
</reference>
<organism evidence="3 4">
    <name type="scientific">Gadus morhua</name>
    <name type="common">Atlantic cod</name>
    <dbReference type="NCBI Taxonomy" id="8049"/>
    <lineage>
        <taxon>Eukaryota</taxon>
        <taxon>Metazoa</taxon>
        <taxon>Chordata</taxon>
        <taxon>Craniata</taxon>
        <taxon>Vertebrata</taxon>
        <taxon>Euteleostomi</taxon>
        <taxon>Actinopterygii</taxon>
        <taxon>Neopterygii</taxon>
        <taxon>Teleostei</taxon>
        <taxon>Neoteleostei</taxon>
        <taxon>Acanthomorphata</taxon>
        <taxon>Zeiogadaria</taxon>
        <taxon>Gadariae</taxon>
        <taxon>Gadiformes</taxon>
        <taxon>Gadoidei</taxon>
        <taxon>Gadidae</taxon>
        <taxon>Gadus</taxon>
    </lineage>
</organism>